<dbReference type="RefSeq" id="XP_022473423.1">
    <property type="nucleotide sequence ID" value="XM_022620111.1"/>
</dbReference>
<evidence type="ECO:0000313" key="2">
    <source>
        <dbReference type="Proteomes" id="UP000176998"/>
    </source>
</evidence>
<dbReference type="Gene3D" id="2.60.130.10">
    <property type="entry name" value="Aromatic compound dioxygenase"/>
    <property type="match status" value="1"/>
</dbReference>
<comment type="caution">
    <text evidence="1">The sequence shown here is derived from an EMBL/GenBank/DDBJ whole genome shotgun (WGS) entry which is preliminary data.</text>
</comment>
<dbReference type="SUPFAM" id="SSF49482">
    <property type="entry name" value="Aromatic compound dioxygenase"/>
    <property type="match status" value="1"/>
</dbReference>
<dbReference type="GO" id="GO:0016702">
    <property type="term" value="F:oxidoreductase activity, acting on single donors with incorporation of molecular oxygen, incorporation of two atoms of oxygen"/>
    <property type="evidence" value="ECO:0007669"/>
    <property type="project" value="InterPro"/>
</dbReference>
<evidence type="ECO:0000313" key="1">
    <source>
        <dbReference type="EMBL" id="OHE96263.1"/>
    </source>
</evidence>
<accession>A0A1G4B4L4</accession>
<dbReference type="EMBL" id="MJBS01000072">
    <property type="protein sequence ID" value="OHE96263.1"/>
    <property type="molecule type" value="Genomic_DNA"/>
</dbReference>
<dbReference type="PANTHER" id="PTHR34315">
    <property type="match status" value="1"/>
</dbReference>
<proteinExistence type="predicted"/>
<organism evidence="1 2">
    <name type="scientific">Colletotrichum orchidophilum</name>
    <dbReference type="NCBI Taxonomy" id="1209926"/>
    <lineage>
        <taxon>Eukaryota</taxon>
        <taxon>Fungi</taxon>
        <taxon>Dikarya</taxon>
        <taxon>Ascomycota</taxon>
        <taxon>Pezizomycotina</taxon>
        <taxon>Sordariomycetes</taxon>
        <taxon>Hypocreomycetidae</taxon>
        <taxon>Glomerellales</taxon>
        <taxon>Glomerellaceae</taxon>
        <taxon>Colletotrichum</taxon>
    </lineage>
</organism>
<dbReference type="PANTHER" id="PTHR34315:SF2">
    <property type="entry name" value="ANCHORED DIOXYGENASE, PUTATIVE (AFU_ORTHOLOGUE AFUA_3G01800)-RELATED"/>
    <property type="match status" value="1"/>
</dbReference>
<sequence>MAPDLALAGCVSTQSAASKNLHDADEVTAWEADVFSANNSCVLAPEITDGSDHIFGEYMRSNVIDSKSCDGVPAFLEVQKVDVATCDPIPKVAGDIWN</sequence>
<dbReference type="InterPro" id="IPR015889">
    <property type="entry name" value="Intradiol_dOase_core"/>
</dbReference>
<dbReference type="STRING" id="1209926.A0A1G4B4L4"/>
<name>A0A1G4B4L4_9PEZI</name>
<dbReference type="GO" id="GO:0005506">
    <property type="term" value="F:iron ion binding"/>
    <property type="evidence" value="ECO:0007669"/>
    <property type="project" value="InterPro"/>
</dbReference>
<protein>
    <submittedName>
        <fullName evidence="1">Uncharacterized protein</fullName>
    </submittedName>
</protein>
<dbReference type="Proteomes" id="UP000176998">
    <property type="component" value="Unassembled WGS sequence"/>
</dbReference>
<dbReference type="OrthoDB" id="121380at2759"/>
<dbReference type="AlphaFoldDB" id="A0A1G4B4L4"/>
<keyword evidence="2" id="KW-1185">Reference proteome</keyword>
<gene>
    <name evidence="1" type="ORF">CORC01_08481</name>
</gene>
<dbReference type="GeneID" id="34561621"/>
<reference evidence="1 2" key="1">
    <citation type="submission" date="2016-09" db="EMBL/GenBank/DDBJ databases">
        <authorList>
            <person name="Capua I."/>
            <person name="De Benedictis P."/>
            <person name="Joannis T."/>
            <person name="Lombin L.H."/>
            <person name="Cattoli G."/>
        </authorList>
    </citation>
    <scope>NUCLEOTIDE SEQUENCE [LARGE SCALE GENOMIC DNA]</scope>
    <source>
        <strain evidence="1 2">IMI 309357</strain>
    </source>
</reference>